<feature type="compositionally biased region" description="Basic and acidic residues" evidence="1">
    <location>
        <begin position="111"/>
        <end position="121"/>
    </location>
</feature>
<feature type="compositionally biased region" description="Basic residues" evidence="1">
    <location>
        <begin position="191"/>
        <end position="200"/>
    </location>
</feature>
<feature type="compositionally biased region" description="Polar residues" evidence="1">
    <location>
        <begin position="161"/>
        <end position="170"/>
    </location>
</feature>
<organism evidence="2 3">
    <name type="scientific">Apiospora phragmitis</name>
    <dbReference type="NCBI Taxonomy" id="2905665"/>
    <lineage>
        <taxon>Eukaryota</taxon>
        <taxon>Fungi</taxon>
        <taxon>Dikarya</taxon>
        <taxon>Ascomycota</taxon>
        <taxon>Pezizomycotina</taxon>
        <taxon>Sordariomycetes</taxon>
        <taxon>Xylariomycetidae</taxon>
        <taxon>Amphisphaeriales</taxon>
        <taxon>Apiosporaceae</taxon>
        <taxon>Apiospora</taxon>
    </lineage>
</organism>
<name>A0ABR1WT06_9PEZI</name>
<evidence type="ECO:0000313" key="3">
    <source>
        <dbReference type="Proteomes" id="UP001480595"/>
    </source>
</evidence>
<reference evidence="2 3" key="1">
    <citation type="submission" date="2023-01" db="EMBL/GenBank/DDBJ databases">
        <title>Analysis of 21 Apiospora genomes using comparative genomics revels a genus with tremendous synthesis potential of carbohydrate active enzymes and secondary metabolites.</title>
        <authorList>
            <person name="Sorensen T."/>
        </authorList>
    </citation>
    <scope>NUCLEOTIDE SEQUENCE [LARGE SCALE GENOMIC DNA]</scope>
    <source>
        <strain evidence="2 3">CBS 135458</strain>
    </source>
</reference>
<dbReference type="Proteomes" id="UP001480595">
    <property type="component" value="Unassembled WGS sequence"/>
</dbReference>
<dbReference type="EMBL" id="JAQQWL010000002">
    <property type="protein sequence ID" value="KAK8086283.1"/>
    <property type="molecule type" value="Genomic_DNA"/>
</dbReference>
<proteinExistence type="predicted"/>
<gene>
    <name evidence="2" type="ORF">PG994_001257</name>
</gene>
<dbReference type="RefSeq" id="XP_066720807.1">
    <property type="nucleotide sequence ID" value="XM_066852666.1"/>
</dbReference>
<comment type="caution">
    <text evidence="2">The sequence shown here is derived from an EMBL/GenBank/DDBJ whole genome shotgun (WGS) entry which is preliminary data.</text>
</comment>
<dbReference type="GeneID" id="92085729"/>
<keyword evidence="3" id="KW-1185">Reference proteome</keyword>
<feature type="region of interest" description="Disordered" evidence="1">
    <location>
        <begin position="56"/>
        <end position="203"/>
    </location>
</feature>
<accession>A0ABR1WT06</accession>
<evidence type="ECO:0000256" key="1">
    <source>
        <dbReference type="SAM" id="MobiDB-lite"/>
    </source>
</evidence>
<evidence type="ECO:0000313" key="2">
    <source>
        <dbReference type="EMBL" id="KAK8086283.1"/>
    </source>
</evidence>
<sequence length="260" mass="28730">MITDNGESVNRLIVEKVRRKVAATDKLMVSDGSFAKKRSAPERVVSFNETLPRVEGYQVPASQGPRRGGASVNDLPNAPKHSLETTKHFQFNPFASGYNKGAQTTSPAPDRIGEYHLREARSNGVRMPQVRRPGTAAPSSVPSPGAVHHYQRREQVKSEPLSPSGSTAPSVASFDSFDSMGGGRSGGGGERRRRRTKSARQGHLERMAETLADFGDELIEAQQEPDEDEEFENQIDSMRRLYDRMVQKMDSLKLLPPPEE</sequence>
<protein>
    <submittedName>
        <fullName evidence="2">Uncharacterized protein</fullName>
    </submittedName>
</protein>